<dbReference type="InterPro" id="IPR000182">
    <property type="entry name" value="GNAT_dom"/>
</dbReference>
<keyword evidence="2" id="KW-0012">Acyltransferase</keyword>
<dbReference type="SUPFAM" id="SSF55729">
    <property type="entry name" value="Acyl-CoA N-acyltransferases (Nat)"/>
    <property type="match status" value="1"/>
</dbReference>
<dbReference type="PROSITE" id="PS51186">
    <property type="entry name" value="GNAT"/>
    <property type="match status" value="1"/>
</dbReference>
<dbReference type="EMBL" id="JAGGKI010000005">
    <property type="protein sequence ID" value="MBP1893387.1"/>
    <property type="molecule type" value="Genomic_DNA"/>
</dbReference>
<name>A0ABS4FBG1_9BACL</name>
<accession>A0ABS4FBG1</accession>
<evidence type="ECO:0000259" key="3">
    <source>
        <dbReference type="PROSITE" id="PS51186"/>
    </source>
</evidence>
<protein>
    <submittedName>
        <fullName evidence="4">Ribosomal protein S18 acetylase RimI-like enzyme</fullName>
    </submittedName>
</protein>
<evidence type="ECO:0000256" key="1">
    <source>
        <dbReference type="ARBA" id="ARBA00022679"/>
    </source>
</evidence>
<dbReference type="CDD" id="cd04301">
    <property type="entry name" value="NAT_SF"/>
    <property type="match status" value="1"/>
</dbReference>
<keyword evidence="1" id="KW-0808">Transferase</keyword>
<proteinExistence type="predicted"/>
<gene>
    <name evidence="4" type="ORF">J2Z18_002489</name>
</gene>
<sequence length="156" mass="18535">MEVVRSTDSSTIARLNKAVHDLHYSLFPEYFKAYNYEEINQFFQKLMADNTSNHYFYLLHESGQALGYILFEIKQYHESAFKKSFKSIYVHQLSIIKESQSKGLGTLLMDKVCEFALEHGIPKIELDYWVNNETAGRFYHKQGFKKYREFLYKDLT</sequence>
<dbReference type="Pfam" id="PF00583">
    <property type="entry name" value="Acetyltransf_1"/>
    <property type="match status" value="1"/>
</dbReference>
<dbReference type="GeneID" id="95404482"/>
<comment type="caution">
    <text evidence="4">The sequence shown here is derived from an EMBL/GenBank/DDBJ whole genome shotgun (WGS) entry which is preliminary data.</text>
</comment>
<dbReference type="Proteomes" id="UP000706926">
    <property type="component" value="Unassembled WGS sequence"/>
</dbReference>
<dbReference type="Gene3D" id="3.40.630.30">
    <property type="match status" value="1"/>
</dbReference>
<dbReference type="RefSeq" id="WP_007127886.1">
    <property type="nucleotide sequence ID" value="NZ_CP139098.1"/>
</dbReference>
<reference evidence="4 5" key="1">
    <citation type="submission" date="2021-03" db="EMBL/GenBank/DDBJ databases">
        <title>Genomic Encyclopedia of Type Strains, Phase IV (KMG-IV): sequencing the most valuable type-strain genomes for metagenomic binning, comparative biology and taxonomic classification.</title>
        <authorList>
            <person name="Goeker M."/>
        </authorList>
    </citation>
    <scope>NUCLEOTIDE SEQUENCE [LARGE SCALE GENOMIC DNA]</scope>
    <source>
        <strain evidence="4 5">DSM 15596</strain>
    </source>
</reference>
<dbReference type="PANTHER" id="PTHR43420">
    <property type="entry name" value="ACETYLTRANSFERASE"/>
    <property type="match status" value="1"/>
</dbReference>
<organism evidence="4 5">
    <name type="scientific">Paenibacillus lactis</name>
    <dbReference type="NCBI Taxonomy" id="228574"/>
    <lineage>
        <taxon>Bacteria</taxon>
        <taxon>Bacillati</taxon>
        <taxon>Bacillota</taxon>
        <taxon>Bacilli</taxon>
        <taxon>Bacillales</taxon>
        <taxon>Paenibacillaceae</taxon>
        <taxon>Paenibacillus</taxon>
    </lineage>
</organism>
<evidence type="ECO:0000313" key="5">
    <source>
        <dbReference type="Proteomes" id="UP000706926"/>
    </source>
</evidence>
<evidence type="ECO:0000313" key="4">
    <source>
        <dbReference type="EMBL" id="MBP1893387.1"/>
    </source>
</evidence>
<dbReference type="InterPro" id="IPR016181">
    <property type="entry name" value="Acyl_CoA_acyltransferase"/>
</dbReference>
<keyword evidence="5" id="KW-1185">Reference proteome</keyword>
<dbReference type="InterPro" id="IPR050680">
    <property type="entry name" value="YpeA/RimI_acetyltransf"/>
</dbReference>
<feature type="domain" description="N-acetyltransferase" evidence="3">
    <location>
        <begin position="10"/>
        <end position="156"/>
    </location>
</feature>
<evidence type="ECO:0000256" key="2">
    <source>
        <dbReference type="ARBA" id="ARBA00023315"/>
    </source>
</evidence>